<evidence type="ECO:0000313" key="2">
    <source>
        <dbReference type="EMBL" id="CAA9575375.1"/>
    </source>
</evidence>
<dbReference type="CDD" id="cd02226">
    <property type="entry name" value="cupin_YdbB-like"/>
    <property type="match status" value="1"/>
</dbReference>
<proteinExistence type="predicted"/>
<dbReference type="SUPFAM" id="SSF51182">
    <property type="entry name" value="RmlC-like cupins"/>
    <property type="match status" value="1"/>
</dbReference>
<dbReference type="InterPro" id="IPR014710">
    <property type="entry name" value="RmlC-like_jellyroll"/>
</dbReference>
<organism evidence="2">
    <name type="scientific">uncultured Thermomicrobiales bacterium</name>
    <dbReference type="NCBI Taxonomy" id="1645740"/>
    <lineage>
        <taxon>Bacteria</taxon>
        <taxon>Pseudomonadati</taxon>
        <taxon>Thermomicrobiota</taxon>
        <taxon>Thermomicrobia</taxon>
        <taxon>Thermomicrobiales</taxon>
        <taxon>environmental samples</taxon>
    </lineage>
</organism>
<protein>
    <submittedName>
        <fullName evidence="2">Cupin domain, putative</fullName>
    </submittedName>
</protein>
<dbReference type="InterPro" id="IPR013096">
    <property type="entry name" value="Cupin_2"/>
</dbReference>
<feature type="domain" description="Cupin type-2" evidence="1">
    <location>
        <begin position="60"/>
        <end position="118"/>
    </location>
</feature>
<dbReference type="PANTHER" id="PTHR36114">
    <property type="entry name" value="16.7 KDA PROTEIN IN WHIE LOCUS"/>
    <property type="match status" value="1"/>
</dbReference>
<gene>
    <name evidence="2" type="ORF">AVDCRST_MAG33-2994</name>
</gene>
<name>A0A6J4VCK1_9BACT</name>
<sequence length="144" mass="16469">MWLAGDGRDAISATRRRWGSRMGLRKVNVAEGFSQISDYWDPRVAGDINDMQVRFVKISGAFHWHHHETEDELFFVVQGRLRMHLRDGVIDLEPNEFLVVPHGTEHLPEALTEECHLILLEPGTTLNTGTVENERTVRMPGRLA</sequence>
<accession>A0A6J4VCK1</accession>
<dbReference type="InterPro" id="IPR011051">
    <property type="entry name" value="RmlC_Cupin_sf"/>
</dbReference>
<dbReference type="Pfam" id="PF07883">
    <property type="entry name" value="Cupin_2"/>
    <property type="match status" value="1"/>
</dbReference>
<dbReference type="InterPro" id="IPR052044">
    <property type="entry name" value="PKS_Associated_Protein"/>
</dbReference>
<dbReference type="PANTHER" id="PTHR36114:SF1">
    <property type="entry name" value="16.7 KDA PROTEIN IN WHIE LOCUS"/>
    <property type="match status" value="1"/>
</dbReference>
<dbReference type="AlphaFoldDB" id="A0A6J4VCK1"/>
<dbReference type="EMBL" id="CADCWK010000374">
    <property type="protein sequence ID" value="CAA9575375.1"/>
    <property type="molecule type" value="Genomic_DNA"/>
</dbReference>
<reference evidence="2" key="1">
    <citation type="submission" date="2020-02" db="EMBL/GenBank/DDBJ databases">
        <authorList>
            <person name="Meier V. D."/>
        </authorList>
    </citation>
    <scope>NUCLEOTIDE SEQUENCE</scope>
    <source>
        <strain evidence="2">AVDCRST_MAG33</strain>
    </source>
</reference>
<dbReference type="Gene3D" id="2.60.120.10">
    <property type="entry name" value="Jelly Rolls"/>
    <property type="match status" value="1"/>
</dbReference>
<evidence type="ECO:0000259" key="1">
    <source>
        <dbReference type="Pfam" id="PF07883"/>
    </source>
</evidence>